<sequence length="114" mass="13671">MKKEGKEEEEIIEYLNDSSTKFENDVDEINTDEEIVIEDLGYLFDFIIKNENMKKIFRTKINEIIQIIESIIYTPPYNILFGRIRINKSKPIKKEYLHQKDINELFYEGFGIEI</sequence>
<organism evidence="1 2">
    <name type="scientific">Tritrichomonas musculus</name>
    <dbReference type="NCBI Taxonomy" id="1915356"/>
    <lineage>
        <taxon>Eukaryota</taxon>
        <taxon>Metamonada</taxon>
        <taxon>Parabasalia</taxon>
        <taxon>Tritrichomonadida</taxon>
        <taxon>Tritrichomonadidae</taxon>
        <taxon>Tritrichomonas</taxon>
    </lineage>
</organism>
<comment type="caution">
    <text evidence="1">The sequence shown here is derived from an EMBL/GenBank/DDBJ whole genome shotgun (WGS) entry which is preliminary data.</text>
</comment>
<evidence type="ECO:0000313" key="2">
    <source>
        <dbReference type="Proteomes" id="UP001470230"/>
    </source>
</evidence>
<gene>
    <name evidence="1" type="ORF">M9Y10_026447</name>
</gene>
<reference evidence="1 2" key="1">
    <citation type="submission" date="2024-04" db="EMBL/GenBank/DDBJ databases">
        <title>Tritrichomonas musculus Genome.</title>
        <authorList>
            <person name="Alves-Ferreira E."/>
            <person name="Grigg M."/>
            <person name="Lorenzi H."/>
            <person name="Galac M."/>
        </authorList>
    </citation>
    <scope>NUCLEOTIDE SEQUENCE [LARGE SCALE GENOMIC DNA]</scope>
    <source>
        <strain evidence="1 2">EAF2021</strain>
    </source>
</reference>
<accession>A0ABR2H7T2</accession>
<name>A0ABR2H7T2_9EUKA</name>
<dbReference type="Proteomes" id="UP001470230">
    <property type="component" value="Unassembled WGS sequence"/>
</dbReference>
<proteinExistence type="predicted"/>
<keyword evidence="2" id="KW-1185">Reference proteome</keyword>
<evidence type="ECO:0000313" key="1">
    <source>
        <dbReference type="EMBL" id="KAK8842216.1"/>
    </source>
</evidence>
<dbReference type="EMBL" id="JAPFFF010000039">
    <property type="protein sequence ID" value="KAK8842216.1"/>
    <property type="molecule type" value="Genomic_DNA"/>
</dbReference>
<protein>
    <submittedName>
        <fullName evidence="1">Uncharacterized protein</fullName>
    </submittedName>
</protein>